<dbReference type="InterPro" id="IPR033870">
    <property type="entry name" value="FatB"/>
</dbReference>
<dbReference type="PROSITE" id="PS50983">
    <property type="entry name" value="FE_B12_PBP"/>
    <property type="match status" value="1"/>
</dbReference>
<feature type="domain" description="Fe/B12 periplasmic-binding" evidence="6">
    <location>
        <begin position="65"/>
        <end position="327"/>
    </location>
</feature>
<dbReference type="PROSITE" id="PS51257">
    <property type="entry name" value="PROKAR_LIPOPROTEIN"/>
    <property type="match status" value="1"/>
</dbReference>
<evidence type="ECO:0000256" key="1">
    <source>
        <dbReference type="ARBA" id="ARBA00004196"/>
    </source>
</evidence>
<organism evidence="7">
    <name type="scientific">Caldilineaceae bacterium SB0661_bin_32</name>
    <dbReference type="NCBI Taxonomy" id="2605255"/>
    <lineage>
        <taxon>Bacteria</taxon>
        <taxon>Bacillati</taxon>
        <taxon>Chloroflexota</taxon>
        <taxon>Caldilineae</taxon>
        <taxon>Caldilineales</taxon>
        <taxon>Caldilineaceae</taxon>
    </lineage>
</organism>
<gene>
    <name evidence="7" type="ORF">F4X14_10980</name>
</gene>
<dbReference type="AlphaFoldDB" id="A0A6B1D7C7"/>
<dbReference type="PANTHER" id="PTHR30532:SF28">
    <property type="entry name" value="PETROBACTIN-BINDING PROTEIN YCLQ"/>
    <property type="match status" value="1"/>
</dbReference>
<dbReference type="EMBL" id="VXMH01000056">
    <property type="protein sequence ID" value="MYC95484.1"/>
    <property type="molecule type" value="Genomic_DNA"/>
</dbReference>
<evidence type="ECO:0000259" key="6">
    <source>
        <dbReference type="PROSITE" id="PS50983"/>
    </source>
</evidence>
<evidence type="ECO:0000256" key="4">
    <source>
        <dbReference type="ARBA" id="ARBA00022729"/>
    </source>
</evidence>
<evidence type="ECO:0000256" key="5">
    <source>
        <dbReference type="SAM" id="SignalP"/>
    </source>
</evidence>
<dbReference type="Pfam" id="PF01497">
    <property type="entry name" value="Peripla_BP_2"/>
    <property type="match status" value="1"/>
</dbReference>
<sequence>MLKVNFFPKISALARVVAAAGLLIAGACVPVAPAATTSQPAESMPAEVEITHYSGTDTAPVKPETVVVADMAALLSLHDLGVEGIAGLLGLGVPVPDQYAAALDNPDFAELGSVWEPDYEAINALEPDLIIVAGRSSRIYADMKEIAPTVDLTVWEDFYNKFQEQHRNMGLIFGVEERVEERLAELDALVQDVSARTEGAGKALILMTTGAEVTAYGPGSRFGFVHDTFGYAAADENLERDATHGDAVSFEYILEMQPDVLFVIDRASAIGAEGKAAAEILDNELVAQTPAWQNGRVVYVDSFAWYIAWTSLPAFFQVVEDVEAGLQ</sequence>
<dbReference type="GO" id="GO:1901678">
    <property type="term" value="P:iron coordination entity transport"/>
    <property type="evidence" value="ECO:0007669"/>
    <property type="project" value="UniProtKB-ARBA"/>
</dbReference>
<dbReference type="PANTHER" id="PTHR30532">
    <property type="entry name" value="IRON III DICITRATE-BINDING PERIPLASMIC PROTEIN"/>
    <property type="match status" value="1"/>
</dbReference>
<dbReference type="InterPro" id="IPR002491">
    <property type="entry name" value="ABC_transptr_periplasmic_BD"/>
</dbReference>
<comment type="similarity">
    <text evidence="2">Belongs to the bacterial solute-binding protein 8 family.</text>
</comment>
<feature type="chain" id="PRO_5025533309" evidence="5">
    <location>
        <begin position="35"/>
        <end position="327"/>
    </location>
</feature>
<dbReference type="CDD" id="cd01140">
    <property type="entry name" value="FatB"/>
    <property type="match status" value="1"/>
</dbReference>
<dbReference type="GO" id="GO:0030288">
    <property type="term" value="C:outer membrane-bounded periplasmic space"/>
    <property type="evidence" value="ECO:0007669"/>
    <property type="project" value="TreeGrafter"/>
</dbReference>
<reference evidence="7" key="1">
    <citation type="submission" date="2019-09" db="EMBL/GenBank/DDBJ databases">
        <title>Characterisation of the sponge microbiome using genome-centric metagenomics.</title>
        <authorList>
            <person name="Engelberts J.P."/>
            <person name="Robbins S.J."/>
            <person name="De Goeij J.M."/>
            <person name="Aranda M."/>
            <person name="Bell S.C."/>
            <person name="Webster N.S."/>
        </authorList>
    </citation>
    <scope>NUCLEOTIDE SEQUENCE</scope>
    <source>
        <strain evidence="7">SB0661_bin_32</strain>
    </source>
</reference>
<dbReference type="InterPro" id="IPR051313">
    <property type="entry name" value="Bact_iron-sidero_bind"/>
</dbReference>
<name>A0A6B1D7C7_9CHLR</name>
<evidence type="ECO:0000313" key="7">
    <source>
        <dbReference type="EMBL" id="MYC95484.1"/>
    </source>
</evidence>
<evidence type="ECO:0000256" key="2">
    <source>
        <dbReference type="ARBA" id="ARBA00008814"/>
    </source>
</evidence>
<dbReference type="Gene3D" id="3.40.50.1980">
    <property type="entry name" value="Nitrogenase molybdenum iron protein domain"/>
    <property type="match status" value="2"/>
</dbReference>
<keyword evidence="3" id="KW-0813">Transport</keyword>
<comment type="caution">
    <text evidence="7">The sequence shown here is derived from an EMBL/GenBank/DDBJ whole genome shotgun (WGS) entry which is preliminary data.</text>
</comment>
<protein>
    <submittedName>
        <fullName evidence="7">ABC transporter substrate-binding protein</fullName>
    </submittedName>
</protein>
<comment type="subcellular location">
    <subcellularLocation>
        <location evidence="1">Cell envelope</location>
    </subcellularLocation>
</comment>
<dbReference type="SUPFAM" id="SSF53807">
    <property type="entry name" value="Helical backbone' metal receptor"/>
    <property type="match status" value="1"/>
</dbReference>
<accession>A0A6B1D7C7</accession>
<keyword evidence="4 5" id="KW-0732">Signal</keyword>
<proteinExistence type="inferred from homology"/>
<evidence type="ECO:0000256" key="3">
    <source>
        <dbReference type="ARBA" id="ARBA00022448"/>
    </source>
</evidence>
<feature type="signal peptide" evidence="5">
    <location>
        <begin position="1"/>
        <end position="34"/>
    </location>
</feature>